<dbReference type="SUPFAM" id="SSF49599">
    <property type="entry name" value="TRAF domain-like"/>
    <property type="match status" value="1"/>
</dbReference>
<dbReference type="AlphaFoldDB" id="A0A4V6D530"/>
<accession>A0A4V6D530</accession>
<feature type="compositionally biased region" description="Basic and acidic residues" evidence="1">
    <location>
        <begin position="222"/>
        <end position="234"/>
    </location>
</feature>
<dbReference type="PANTHER" id="PTHR26379">
    <property type="entry name" value="BTB/POZ AND MATH DOMAIN-CONTAINING PROTEIN 1"/>
    <property type="match status" value="1"/>
</dbReference>
<feature type="region of interest" description="Disordered" evidence="1">
    <location>
        <begin position="210"/>
        <end position="234"/>
    </location>
</feature>
<dbReference type="PANTHER" id="PTHR26379:SF282">
    <property type="entry name" value="OS04G0433000 PROTEIN"/>
    <property type="match status" value="1"/>
</dbReference>
<organism evidence="3 4">
    <name type="scientific">Setaria viridis</name>
    <name type="common">Green bristlegrass</name>
    <name type="synonym">Setaria italica subsp. viridis</name>
    <dbReference type="NCBI Taxonomy" id="4556"/>
    <lineage>
        <taxon>Eukaryota</taxon>
        <taxon>Viridiplantae</taxon>
        <taxon>Streptophyta</taxon>
        <taxon>Embryophyta</taxon>
        <taxon>Tracheophyta</taxon>
        <taxon>Spermatophyta</taxon>
        <taxon>Magnoliopsida</taxon>
        <taxon>Liliopsida</taxon>
        <taxon>Poales</taxon>
        <taxon>Poaceae</taxon>
        <taxon>PACMAD clade</taxon>
        <taxon>Panicoideae</taxon>
        <taxon>Panicodae</taxon>
        <taxon>Paniceae</taxon>
        <taxon>Cenchrinae</taxon>
        <taxon>Setaria</taxon>
    </lineage>
</organism>
<dbReference type="PROSITE" id="PS50144">
    <property type="entry name" value="MATH"/>
    <property type="match status" value="1"/>
</dbReference>
<evidence type="ECO:0000256" key="1">
    <source>
        <dbReference type="SAM" id="MobiDB-lite"/>
    </source>
</evidence>
<gene>
    <name evidence="3" type="ORF">SEVIR_6G055400v2</name>
</gene>
<dbReference type="InterPro" id="IPR008974">
    <property type="entry name" value="TRAF-like"/>
</dbReference>
<name>A0A4V6D530_SETVI</name>
<dbReference type="Gene3D" id="2.60.210.10">
    <property type="entry name" value="Apoptosis, Tumor Necrosis Factor Receptor Associated Protein 2, Chain A"/>
    <property type="match status" value="1"/>
</dbReference>
<feature type="domain" description="MATH" evidence="2">
    <location>
        <begin position="61"/>
        <end position="196"/>
    </location>
</feature>
<dbReference type="GO" id="GO:0016567">
    <property type="term" value="P:protein ubiquitination"/>
    <property type="evidence" value="ECO:0007669"/>
    <property type="project" value="InterPro"/>
</dbReference>
<dbReference type="InterPro" id="IPR002083">
    <property type="entry name" value="MATH/TRAF_dom"/>
</dbReference>
<protein>
    <recommendedName>
        <fullName evidence="2">MATH domain-containing protein</fullName>
    </recommendedName>
</protein>
<reference evidence="3" key="1">
    <citation type="submission" date="2019-03" db="EMBL/GenBank/DDBJ databases">
        <title>WGS assembly of Setaria viridis.</title>
        <authorList>
            <person name="Huang P."/>
            <person name="Jenkins J."/>
            <person name="Grimwood J."/>
            <person name="Barry K."/>
            <person name="Healey A."/>
            <person name="Mamidi S."/>
            <person name="Sreedasyam A."/>
            <person name="Shu S."/>
            <person name="Feldman M."/>
            <person name="Wu J."/>
            <person name="Yu Y."/>
            <person name="Chen C."/>
            <person name="Johnson J."/>
            <person name="Rokhsar D."/>
            <person name="Baxter I."/>
            <person name="Schmutz J."/>
            <person name="Brutnell T."/>
            <person name="Kellogg E."/>
        </authorList>
    </citation>
    <scope>NUCLEOTIDE SEQUENCE [LARGE SCALE GENOMIC DNA]</scope>
</reference>
<dbReference type="OMA" id="TACGRAW"/>
<proteinExistence type="predicted"/>
<dbReference type="EMBL" id="CM016557">
    <property type="protein sequence ID" value="TKW08896.1"/>
    <property type="molecule type" value="Genomic_DNA"/>
</dbReference>
<sequence length="247" mass="28334">MDLFVKIRKTLLDEDDRDPGRPSTSQIDLLVYHHSHTTLDLISQPSTLAPTSLTCHVGAGSRPLLRSASAIAAKVARGFHRISSPFTACGRAWHLHYYPNGADAARPDSGSISFYLRLDDHEARVRAQYRLSLLGPSGDAAYELPTEHGPRRRRRLRPRPPEELGRGYADFISKEELERRRETLLKDDSLAVLELNGLYLGQRYRQRVPRLNYTDEEDSDDEKTPPRRQPDDRQYIRRCLAEQRHRA</sequence>
<evidence type="ECO:0000313" key="4">
    <source>
        <dbReference type="Proteomes" id="UP000298652"/>
    </source>
</evidence>
<dbReference type="Pfam" id="PF22486">
    <property type="entry name" value="MATH_2"/>
    <property type="match status" value="1"/>
</dbReference>
<evidence type="ECO:0000259" key="2">
    <source>
        <dbReference type="PROSITE" id="PS50144"/>
    </source>
</evidence>
<dbReference type="Gramene" id="TKW08896">
    <property type="protein sequence ID" value="TKW08896"/>
    <property type="gene ID" value="SEVIR_6G055400v2"/>
</dbReference>
<keyword evidence="4" id="KW-1185">Reference proteome</keyword>
<feature type="region of interest" description="Disordered" evidence="1">
    <location>
        <begin position="141"/>
        <end position="164"/>
    </location>
</feature>
<dbReference type="InterPro" id="IPR045005">
    <property type="entry name" value="BPM1-6"/>
</dbReference>
<dbReference type="CDD" id="cd00121">
    <property type="entry name" value="MATH"/>
    <property type="match status" value="1"/>
</dbReference>
<evidence type="ECO:0000313" key="3">
    <source>
        <dbReference type="EMBL" id="TKW08896.1"/>
    </source>
</evidence>
<dbReference type="Proteomes" id="UP000298652">
    <property type="component" value="Chromosome 6"/>
</dbReference>